<dbReference type="CDD" id="cd12434">
    <property type="entry name" value="RRM_RCAN_like"/>
    <property type="match status" value="1"/>
</dbReference>
<dbReference type="Pfam" id="PF04847">
    <property type="entry name" value="Calcipressin"/>
    <property type="match status" value="1"/>
</dbReference>
<evidence type="ECO:0000256" key="1">
    <source>
        <dbReference type="ARBA" id="ARBA00008209"/>
    </source>
</evidence>
<dbReference type="OrthoDB" id="17212at2759"/>
<dbReference type="PANTHER" id="PTHR10300:SF14">
    <property type="entry name" value="PROTEIN SARAH"/>
    <property type="match status" value="1"/>
</dbReference>
<feature type="compositionally biased region" description="Acidic residues" evidence="2">
    <location>
        <begin position="237"/>
        <end position="248"/>
    </location>
</feature>
<dbReference type="GO" id="GO:0003676">
    <property type="term" value="F:nucleic acid binding"/>
    <property type="evidence" value="ECO:0007669"/>
    <property type="project" value="InterPro"/>
</dbReference>
<evidence type="ECO:0008006" key="5">
    <source>
        <dbReference type="Google" id="ProtNLM"/>
    </source>
</evidence>
<dbReference type="InterPro" id="IPR035979">
    <property type="entry name" value="RBD_domain_sf"/>
</dbReference>
<proteinExistence type="inferred from homology"/>
<dbReference type="AlphaFoldDB" id="A0A433TVN3"/>
<dbReference type="GO" id="GO:0019722">
    <property type="term" value="P:calcium-mediated signaling"/>
    <property type="evidence" value="ECO:0007669"/>
    <property type="project" value="InterPro"/>
</dbReference>
<dbReference type="GO" id="GO:0005737">
    <property type="term" value="C:cytoplasm"/>
    <property type="evidence" value="ECO:0007669"/>
    <property type="project" value="TreeGrafter"/>
</dbReference>
<dbReference type="STRING" id="188477.A0A433TVN3"/>
<dbReference type="GO" id="GO:0008597">
    <property type="term" value="F:calcium-dependent protein serine/threonine phosphatase regulator activity"/>
    <property type="evidence" value="ECO:0007669"/>
    <property type="project" value="TreeGrafter"/>
</dbReference>
<comment type="similarity">
    <text evidence="1">Belongs to the RCAN family.</text>
</comment>
<dbReference type="Gene3D" id="3.30.70.330">
    <property type="match status" value="1"/>
</dbReference>
<keyword evidence="4" id="KW-1185">Reference proteome</keyword>
<organism evidence="3 4">
    <name type="scientific">Elysia chlorotica</name>
    <name type="common">Eastern emerald elysia</name>
    <name type="synonym">Sea slug</name>
    <dbReference type="NCBI Taxonomy" id="188477"/>
    <lineage>
        <taxon>Eukaryota</taxon>
        <taxon>Metazoa</taxon>
        <taxon>Spiralia</taxon>
        <taxon>Lophotrochozoa</taxon>
        <taxon>Mollusca</taxon>
        <taxon>Gastropoda</taxon>
        <taxon>Heterobranchia</taxon>
        <taxon>Euthyneura</taxon>
        <taxon>Panpulmonata</taxon>
        <taxon>Sacoglossa</taxon>
        <taxon>Placobranchoidea</taxon>
        <taxon>Plakobranchidae</taxon>
        <taxon>Elysia</taxon>
    </lineage>
</organism>
<dbReference type="SUPFAM" id="SSF54928">
    <property type="entry name" value="RNA-binding domain, RBD"/>
    <property type="match status" value="1"/>
</dbReference>
<reference evidence="3 4" key="1">
    <citation type="submission" date="2019-01" db="EMBL/GenBank/DDBJ databases">
        <title>A draft genome assembly of the solar-powered sea slug Elysia chlorotica.</title>
        <authorList>
            <person name="Cai H."/>
            <person name="Li Q."/>
            <person name="Fang X."/>
            <person name="Li J."/>
            <person name="Curtis N.E."/>
            <person name="Altenburger A."/>
            <person name="Shibata T."/>
            <person name="Feng M."/>
            <person name="Maeda T."/>
            <person name="Schwartz J.A."/>
            <person name="Shigenobu S."/>
            <person name="Lundholm N."/>
            <person name="Nishiyama T."/>
            <person name="Yang H."/>
            <person name="Hasebe M."/>
            <person name="Li S."/>
            <person name="Pierce S.K."/>
            <person name="Wang J."/>
        </authorList>
    </citation>
    <scope>NUCLEOTIDE SEQUENCE [LARGE SCALE GENOMIC DNA]</scope>
    <source>
        <strain evidence="3">EC2010</strain>
        <tissue evidence="3">Whole organism of an adult</tissue>
    </source>
</reference>
<dbReference type="EMBL" id="RQTK01000164">
    <property type="protein sequence ID" value="RUS85599.1"/>
    <property type="molecule type" value="Genomic_DNA"/>
</dbReference>
<feature type="compositionally biased region" description="Basic and acidic residues" evidence="2">
    <location>
        <begin position="221"/>
        <end position="236"/>
    </location>
</feature>
<dbReference type="GO" id="GO:0005634">
    <property type="term" value="C:nucleus"/>
    <property type="evidence" value="ECO:0007669"/>
    <property type="project" value="TreeGrafter"/>
</dbReference>
<protein>
    <recommendedName>
        <fullName evidence="5">Calcipressin</fullName>
    </recommendedName>
</protein>
<dbReference type="InterPro" id="IPR006931">
    <property type="entry name" value="Calcipressin"/>
</dbReference>
<comment type="caution">
    <text evidence="3">The sequence shown here is derived from an EMBL/GenBank/DDBJ whole genome shotgun (WGS) entry which is preliminary data.</text>
</comment>
<name>A0A433TVN3_ELYCH</name>
<evidence type="ECO:0000256" key="2">
    <source>
        <dbReference type="SAM" id="MobiDB-lite"/>
    </source>
</evidence>
<accession>A0A433TVN3</accession>
<sequence>MVDRMDDTDDIDKLCDDLDSFIDMSDVDDVPTAIIVTSVPASVFSDADSQASFEKIFLDIDSEATFIYLKNFKRVRIQFSSADTAGIARIKNDGANVCGQQIRCYFFQIRTVSTDDQHLQLPKRTKMFLISPPASPPVGWESVQEAEPVVNYDLLHAIASLNPGETHELQPSTEESPAIVVHLCEDPVAYGNHNNLGAKQKIIGTRRPDLPDISKAPGKRPPIDKDIETKSQKPESEGSELPENEEQISNDVTENINGTEASCWPYCLKKE</sequence>
<gene>
    <name evidence="3" type="ORF">EGW08_006611</name>
</gene>
<evidence type="ECO:0000313" key="4">
    <source>
        <dbReference type="Proteomes" id="UP000271974"/>
    </source>
</evidence>
<evidence type="ECO:0000313" key="3">
    <source>
        <dbReference type="EMBL" id="RUS85599.1"/>
    </source>
</evidence>
<feature type="region of interest" description="Disordered" evidence="2">
    <location>
        <begin position="204"/>
        <end position="255"/>
    </location>
</feature>
<dbReference type="Proteomes" id="UP000271974">
    <property type="component" value="Unassembled WGS sequence"/>
</dbReference>
<dbReference type="InterPro" id="IPR012677">
    <property type="entry name" value="Nucleotide-bd_a/b_plait_sf"/>
</dbReference>
<dbReference type="PANTHER" id="PTHR10300">
    <property type="entry name" value="CALCIPRESSIN"/>
    <property type="match status" value="1"/>
</dbReference>